<name>A0AAD7FEZ9_9AGAR</name>
<keyword evidence="3" id="KW-1185">Reference proteome</keyword>
<dbReference type="PANTHER" id="PTHR37450:SF1">
    <property type="entry name" value="CIPC PROTEIN"/>
    <property type="match status" value="1"/>
</dbReference>
<sequence>MGFFSHDSEQADAYTQLQENPHHKAEISHELLSGAAAFFAARELEKHQAASGKPVSHAETKALLAGFAGAFIDREVETRGLDFIDKQKAKKAAHDTAAEEVIVEQY</sequence>
<dbReference type="PANTHER" id="PTHR37450">
    <property type="entry name" value="CIPC PROTEIN"/>
    <property type="match status" value="1"/>
</dbReference>
<evidence type="ECO:0000256" key="1">
    <source>
        <dbReference type="SAM" id="MobiDB-lite"/>
    </source>
</evidence>
<evidence type="ECO:0000313" key="2">
    <source>
        <dbReference type="EMBL" id="KAJ7616513.1"/>
    </source>
</evidence>
<organism evidence="2 3">
    <name type="scientific">Roridomyces roridus</name>
    <dbReference type="NCBI Taxonomy" id="1738132"/>
    <lineage>
        <taxon>Eukaryota</taxon>
        <taxon>Fungi</taxon>
        <taxon>Dikarya</taxon>
        <taxon>Basidiomycota</taxon>
        <taxon>Agaricomycotina</taxon>
        <taxon>Agaricomycetes</taxon>
        <taxon>Agaricomycetidae</taxon>
        <taxon>Agaricales</taxon>
        <taxon>Marasmiineae</taxon>
        <taxon>Mycenaceae</taxon>
        <taxon>Roridomyces</taxon>
    </lineage>
</organism>
<accession>A0AAD7FEZ9</accession>
<dbReference type="EMBL" id="JARKIF010000022">
    <property type="protein sequence ID" value="KAJ7616513.1"/>
    <property type="molecule type" value="Genomic_DNA"/>
</dbReference>
<feature type="region of interest" description="Disordered" evidence="1">
    <location>
        <begin position="1"/>
        <end position="22"/>
    </location>
</feature>
<reference evidence="2" key="1">
    <citation type="submission" date="2023-03" db="EMBL/GenBank/DDBJ databases">
        <title>Massive genome expansion in bonnet fungi (Mycena s.s.) driven by repeated elements and novel gene families across ecological guilds.</title>
        <authorList>
            <consortium name="Lawrence Berkeley National Laboratory"/>
            <person name="Harder C.B."/>
            <person name="Miyauchi S."/>
            <person name="Viragh M."/>
            <person name="Kuo A."/>
            <person name="Thoen E."/>
            <person name="Andreopoulos B."/>
            <person name="Lu D."/>
            <person name="Skrede I."/>
            <person name="Drula E."/>
            <person name="Henrissat B."/>
            <person name="Morin E."/>
            <person name="Kohler A."/>
            <person name="Barry K."/>
            <person name="LaButti K."/>
            <person name="Morin E."/>
            <person name="Salamov A."/>
            <person name="Lipzen A."/>
            <person name="Mereny Z."/>
            <person name="Hegedus B."/>
            <person name="Baldrian P."/>
            <person name="Stursova M."/>
            <person name="Weitz H."/>
            <person name="Taylor A."/>
            <person name="Grigoriev I.V."/>
            <person name="Nagy L.G."/>
            <person name="Martin F."/>
            <person name="Kauserud H."/>
        </authorList>
    </citation>
    <scope>NUCLEOTIDE SEQUENCE</scope>
    <source>
        <strain evidence="2">9284</strain>
    </source>
</reference>
<comment type="caution">
    <text evidence="2">The sequence shown here is derived from an EMBL/GenBank/DDBJ whole genome shotgun (WGS) entry which is preliminary data.</text>
</comment>
<protein>
    <recommendedName>
        <fullName evidence="4">CipC protein</fullName>
    </recommendedName>
</protein>
<dbReference type="InterPro" id="IPR022234">
    <property type="entry name" value="DUF3759"/>
</dbReference>
<evidence type="ECO:0000313" key="3">
    <source>
        <dbReference type="Proteomes" id="UP001221142"/>
    </source>
</evidence>
<dbReference type="Proteomes" id="UP001221142">
    <property type="component" value="Unassembled WGS sequence"/>
</dbReference>
<evidence type="ECO:0008006" key="4">
    <source>
        <dbReference type="Google" id="ProtNLM"/>
    </source>
</evidence>
<proteinExistence type="predicted"/>
<gene>
    <name evidence="2" type="ORF">FB45DRAFT_801326</name>
</gene>
<dbReference type="AlphaFoldDB" id="A0AAD7FEZ9"/>
<dbReference type="Pfam" id="PF12585">
    <property type="entry name" value="DUF3759"/>
    <property type="match status" value="1"/>
</dbReference>